<protein>
    <submittedName>
        <fullName evidence="1">Uncharacterized protein</fullName>
    </submittedName>
</protein>
<reference evidence="1 2" key="1">
    <citation type="submission" date="2016-10" db="EMBL/GenBank/DDBJ databases">
        <authorList>
            <person name="de Groot N.N."/>
        </authorList>
    </citation>
    <scope>NUCLEOTIDE SEQUENCE [LARGE SCALE GENOMIC DNA]</scope>
    <source>
        <strain evidence="1 2">JCM 19513</strain>
    </source>
</reference>
<organism evidence="1 2">
    <name type="scientific">Atopomonas hussainii</name>
    <dbReference type="NCBI Taxonomy" id="1429083"/>
    <lineage>
        <taxon>Bacteria</taxon>
        <taxon>Pseudomonadati</taxon>
        <taxon>Pseudomonadota</taxon>
        <taxon>Gammaproteobacteria</taxon>
        <taxon>Pseudomonadales</taxon>
        <taxon>Pseudomonadaceae</taxon>
        <taxon>Atopomonas</taxon>
    </lineage>
</organism>
<proteinExistence type="predicted"/>
<evidence type="ECO:0000313" key="1">
    <source>
        <dbReference type="EMBL" id="SEK89947.1"/>
    </source>
</evidence>
<evidence type="ECO:0000313" key="2">
    <source>
        <dbReference type="Proteomes" id="UP000185766"/>
    </source>
</evidence>
<keyword evidence="2" id="KW-1185">Reference proteome</keyword>
<accession>A0A1H7KVI0</accession>
<dbReference type="AlphaFoldDB" id="A0A1H7KVI0"/>
<dbReference type="Proteomes" id="UP000185766">
    <property type="component" value="Unassembled WGS sequence"/>
</dbReference>
<name>A0A1H7KVI0_9GAMM</name>
<dbReference type="EMBL" id="FOAS01000006">
    <property type="protein sequence ID" value="SEK89947.1"/>
    <property type="molecule type" value="Genomic_DNA"/>
</dbReference>
<sequence length="83" mass="9337">MRPCTKKTGKSLRSLQNLSQKGLDCAKKGIYVTFFANKITLPGRYTACFWRNVAKTSVIVWLLLDNVLRLELTSAAVQTDLQC</sequence>
<gene>
    <name evidence="1" type="ORF">SAMN05216214_10671</name>
</gene>